<dbReference type="InterPro" id="IPR044992">
    <property type="entry name" value="ChyE-like"/>
</dbReference>
<dbReference type="EMBL" id="JAAAMG010000002">
    <property type="protein sequence ID" value="NDW03504.1"/>
    <property type="molecule type" value="Genomic_DNA"/>
</dbReference>
<accession>A0A6N9SWV3</accession>
<keyword evidence="3" id="KW-0808">Transferase</keyword>
<gene>
    <name evidence="3" type="ORF">GTK09_03610</name>
</gene>
<dbReference type="Gene3D" id="3.40.50.880">
    <property type="match status" value="1"/>
</dbReference>
<sequence>MAFHEHSPTNDAAPAPNLGQPEYVLDAADTRPMLIVLHQETSTPGRVGQVLQRHDIRLDIRRPVLGDALPETLDEHRGAIVFGGPPSANDAHDYIKAEIDWLKVPLAEERPFLGICLGAQMLAKHLGAGVASHPEGYAEVGYYQLRVTPHGRQVLRHWPEMVYQWHREGFDLPRGGKLLAEGDWYPNQAFQYGPAAYGVQFHAELTLAMMHRWTTRGHERLRLPGAQARRAHFDGRGVYDAPILRWLEAFLARSFGRRVTAGEAG</sequence>
<dbReference type="GO" id="GO:0016740">
    <property type="term" value="F:transferase activity"/>
    <property type="evidence" value="ECO:0007669"/>
    <property type="project" value="UniProtKB-KW"/>
</dbReference>
<proteinExistence type="predicted"/>
<keyword evidence="3" id="KW-0315">Glutamine amidotransferase</keyword>
<name>A0A6N9SWV3_9HYPH</name>
<reference evidence="3 4" key="1">
    <citation type="submission" date="2020-01" db="EMBL/GenBank/DDBJ databases">
        <title>Jiella pacifica sp. nov.</title>
        <authorList>
            <person name="Xue Z."/>
            <person name="Zhu S."/>
            <person name="Chen J."/>
            <person name="Yang J."/>
        </authorList>
    </citation>
    <scope>NUCLEOTIDE SEQUENCE [LARGE SCALE GENOMIC DNA]</scope>
    <source>
        <strain evidence="3 4">40Bstr34</strain>
    </source>
</reference>
<comment type="caution">
    <text evidence="3">The sequence shown here is derived from an EMBL/GenBank/DDBJ whole genome shotgun (WGS) entry which is preliminary data.</text>
</comment>
<dbReference type="PANTHER" id="PTHR42695">
    <property type="entry name" value="GLUTAMINE AMIDOTRANSFERASE YLR126C-RELATED"/>
    <property type="match status" value="1"/>
</dbReference>
<dbReference type="AlphaFoldDB" id="A0A6N9SWV3"/>
<dbReference type="NCBIfam" id="NF005072">
    <property type="entry name" value="PRK06490.1"/>
    <property type="match status" value="1"/>
</dbReference>
<keyword evidence="4" id="KW-1185">Reference proteome</keyword>
<dbReference type="SUPFAM" id="SSF52317">
    <property type="entry name" value="Class I glutamine amidotransferase-like"/>
    <property type="match status" value="1"/>
</dbReference>
<organism evidence="3 4">
    <name type="scientific">Jiella pacifica</name>
    <dbReference type="NCBI Taxonomy" id="2696469"/>
    <lineage>
        <taxon>Bacteria</taxon>
        <taxon>Pseudomonadati</taxon>
        <taxon>Pseudomonadota</taxon>
        <taxon>Alphaproteobacteria</taxon>
        <taxon>Hyphomicrobiales</taxon>
        <taxon>Aurantimonadaceae</taxon>
        <taxon>Jiella</taxon>
    </lineage>
</organism>
<dbReference type="InterPro" id="IPR017926">
    <property type="entry name" value="GATASE"/>
</dbReference>
<feature type="domain" description="Glutamine amidotransferase" evidence="2">
    <location>
        <begin position="73"/>
        <end position="207"/>
    </location>
</feature>
<evidence type="ECO:0000313" key="3">
    <source>
        <dbReference type="EMBL" id="NDW03504.1"/>
    </source>
</evidence>
<evidence type="ECO:0000313" key="4">
    <source>
        <dbReference type="Proteomes" id="UP000469011"/>
    </source>
</evidence>
<feature type="region of interest" description="Disordered" evidence="1">
    <location>
        <begin position="1"/>
        <end position="20"/>
    </location>
</feature>
<evidence type="ECO:0000259" key="2">
    <source>
        <dbReference type="Pfam" id="PF00117"/>
    </source>
</evidence>
<dbReference type="CDD" id="cd01741">
    <property type="entry name" value="GATase1_1"/>
    <property type="match status" value="1"/>
</dbReference>
<protein>
    <submittedName>
        <fullName evidence="3">Glutamine amidotransferase</fullName>
    </submittedName>
</protein>
<dbReference type="GO" id="GO:0005829">
    <property type="term" value="C:cytosol"/>
    <property type="evidence" value="ECO:0007669"/>
    <property type="project" value="TreeGrafter"/>
</dbReference>
<dbReference type="PANTHER" id="PTHR42695:SF5">
    <property type="entry name" value="GLUTAMINE AMIDOTRANSFERASE YLR126C-RELATED"/>
    <property type="match status" value="1"/>
</dbReference>
<dbReference type="Proteomes" id="UP000469011">
    <property type="component" value="Unassembled WGS sequence"/>
</dbReference>
<evidence type="ECO:0000256" key="1">
    <source>
        <dbReference type="SAM" id="MobiDB-lite"/>
    </source>
</evidence>
<dbReference type="Pfam" id="PF00117">
    <property type="entry name" value="GATase"/>
    <property type="match status" value="1"/>
</dbReference>
<dbReference type="PROSITE" id="PS51273">
    <property type="entry name" value="GATASE_TYPE_1"/>
    <property type="match status" value="1"/>
</dbReference>
<dbReference type="InterPro" id="IPR029062">
    <property type="entry name" value="Class_I_gatase-like"/>
</dbReference>